<dbReference type="GO" id="GO:0000118">
    <property type="term" value="C:histone deacetylase complex"/>
    <property type="evidence" value="ECO:0007669"/>
    <property type="project" value="TreeGrafter"/>
</dbReference>
<dbReference type="Proteomes" id="UP000029121">
    <property type="component" value="Unassembled WGS sequence"/>
</dbReference>
<dbReference type="Pfam" id="PF02671">
    <property type="entry name" value="PAH"/>
    <property type="match status" value="2"/>
</dbReference>
<dbReference type="GO" id="GO:0000785">
    <property type="term" value="C:chromatin"/>
    <property type="evidence" value="ECO:0007669"/>
    <property type="project" value="TreeGrafter"/>
</dbReference>
<keyword evidence="2" id="KW-0678">Repressor</keyword>
<sequence>MVSPRRVKSKAHEYLKVVKDKLQNRRDDYIKFLEAMTDFTAQRMDPYIVRLVVKDLFKGDKELLSGFNAFLPKELMIELDDEQPIPPTMADEFWKAIDYIMKVKETFQDDDRIYKSFMNILDMFKKKEKSLDEICNEVTILFRNHHDLRVEFYHFLPRNL</sequence>
<dbReference type="GO" id="GO:0000122">
    <property type="term" value="P:negative regulation of transcription by RNA polymerase II"/>
    <property type="evidence" value="ECO:0007669"/>
    <property type="project" value="TreeGrafter"/>
</dbReference>
<keyword evidence="4 5" id="KW-0539">Nucleus</keyword>
<evidence type="ECO:0000256" key="4">
    <source>
        <dbReference type="ARBA" id="ARBA00023242"/>
    </source>
</evidence>
<dbReference type="FunFam" id="1.20.1160.11:FF:000001">
    <property type="entry name" value="Paired amphipathic helix protein Sin3"/>
    <property type="match status" value="1"/>
</dbReference>
<gene>
    <name evidence="6" type="ORF">CARUB_v10007606mg</name>
</gene>
<dbReference type="PANTHER" id="PTHR12346">
    <property type="entry name" value="SIN3B-RELATED"/>
    <property type="match status" value="1"/>
</dbReference>
<dbReference type="STRING" id="81985.R0F3C1"/>
<dbReference type="InterPro" id="IPR039774">
    <property type="entry name" value="Sin3-like"/>
</dbReference>
<evidence type="ECO:0000256" key="5">
    <source>
        <dbReference type="PROSITE-ProRule" id="PRU00810"/>
    </source>
</evidence>
<comment type="subcellular location">
    <subcellularLocation>
        <location evidence="1 5">Nucleus</location>
    </subcellularLocation>
</comment>
<evidence type="ECO:0000256" key="2">
    <source>
        <dbReference type="ARBA" id="ARBA00022491"/>
    </source>
</evidence>
<dbReference type="FunFam" id="1.20.1160.11:FF:000003">
    <property type="entry name" value="Paired amphipathic helix SIN3-like protein"/>
    <property type="match status" value="1"/>
</dbReference>
<dbReference type="InterPro" id="IPR003822">
    <property type="entry name" value="PAH"/>
</dbReference>
<dbReference type="Gene3D" id="1.20.1160.11">
    <property type="entry name" value="Paired amphipathic helix"/>
    <property type="match status" value="2"/>
</dbReference>
<dbReference type="SUPFAM" id="SSF47762">
    <property type="entry name" value="PAH2 domain"/>
    <property type="match status" value="2"/>
</dbReference>
<dbReference type="EMBL" id="KB870811">
    <property type="protein sequence ID" value="EOA15846.1"/>
    <property type="molecule type" value="Genomic_DNA"/>
</dbReference>
<name>R0F3C1_9BRAS</name>
<protein>
    <recommendedName>
        <fullName evidence="8">Histone deacetylase interacting domain-containing protein</fullName>
    </recommendedName>
</protein>
<reference evidence="7" key="1">
    <citation type="journal article" date="2013" name="Nat. Genet.">
        <title>The Capsella rubella genome and the genomic consequences of rapid mating system evolution.</title>
        <authorList>
            <person name="Slotte T."/>
            <person name="Hazzouri K.M."/>
            <person name="Agren J.A."/>
            <person name="Koenig D."/>
            <person name="Maumus F."/>
            <person name="Guo Y.L."/>
            <person name="Steige K."/>
            <person name="Platts A.E."/>
            <person name="Escobar J.S."/>
            <person name="Newman L.K."/>
            <person name="Wang W."/>
            <person name="Mandakova T."/>
            <person name="Vello E."/>
            <person name="Smith L.M."/>
            <person name="Henz S.R."/>
            <person name="Steffen J."/>
            <person name="Takuno S."/>
            <person name="Brandvain Y."/>
            <person name="Coop G."/>
            <person name="Andolfatto P."/>
            <person name="Hu T.T."/>
            <person name="Blanchette M."/>
            <person name="Clark R.M."/>
            <person name="Quesneville H."/>
            <person name="Nordborg M."/>
            <person name="Gaut B.S."/>
            <person name="Lysak M.A."/>
            <person name="Jenkins J."/>
            <person name="Grimwood J."/>
            <person name="Chapman J."/>
            <person name="Prochnik S."/>
            <person name="Shu S."/>
            <person name="Rokhsar D."/>
            <person name="Schmutz J."/>
            <person name="Weigel D."/>
            <person name="Wright S.I."/>
        </authorList>
    </citation>
    <scope>NUCLEOTIDE SEQUENCE [LARGE SCALE GENOMIC DNA]</scope>
    <source>
        <strain evidence="7">cv. Monte Gargano</strain>
    </source>
</reference>
<organism evidence="6 7">
    <name type="scientific">Capsella rubella</name>
    <dbReference type="NCBI Taxonomy" id="81985"/>
    <lineage>
        <taxon>Eukaryota</taxon>
        <taxon>Viridiplantae</taxon>
        <taxon>Streptophyta</taxon>
        <taxon>Embryophyta</taxon>
        <taxon>Tracheophyta</taxon>
        <taxon>Spermatophyta</taxon>
        <taxon>Magnoliopsida</taxon>
        <taxon>eudicotyledons</taxon>
        <taxon>Gunneridae</taxon>
        <taxon>Pentapetalae</taxon>
        <taxon>rosids</taxon>
        <taxon>malvids</taxon>
        <taxon>Brassicales</taxon>
        <taxon>Brassicaceae</taxon>
        <taxon>Camelineae</taxon>
        <taxon>Capsella</taxon>
    </lineage>
</organism>
<evidence type="ECO:0000313" key="6">
    <source>
        <dbReference type="EMBL" id="EOA15846.1"/>
    </source>
</evidence>
<dbReference type="GO" id="GO:0003714">
    <property type="term" value="F:transcription corepressor activity"/>
    <property type="evidence" value="ECO:0007669"/>
    <property type="project" value="InterPro"/>
</dbReference>
<dbReference type="eggNOG" id="KOG4204">
    <property type="taxonomic scope" value="Eukaryota"/>
</dbReference>
<dbReference type="AlphaFoldDB" id="R0F3C1"/>
<dbReference type="PROSITE" id="PS51477">
    <property type="entry name" value="PAH"/>
    <property type="match status" value="2"/>
</dbReference>
<accession>R0F3C1</accession>
<proteinExistence type="predicted"/>
<dbReference type="OrthoDB" id="10265969at2759"/>
<evidence type="ECO:0000256" key="1">
    <source>
        <dbReference type="ARBA" id="ARBA00004123"/>
    </source>
</evidence>
<dbReference type="PANTHER" id="PTHR12346:SF0">
    <property type="entry name" value="SIN3A, ISOFORM G"/>
    <property type="match status" value="1"/>
</dbReference>
<evidence type="ECO:0000256" key="3">
    <source>
        <dbReference type="ARBA" id="ARBA00022737"/>
    </source>
</evidence>
<keyword evidence="3" id="KW-0677">Repeat</keyword>
<dbReference type="KEGG" id="crb:17880144"/>
<dbReference type="InterPro" id="IPR036600">
    <property type="entry name" value="PAH_sf"/>
</dbReference>
<evidence type="ECO:0008006" key="8">
    <source>
        <dbReference type="Google" id="ProtNLM"/>
    </source>
</evidence>
<evidence type="ECO:0000313" key="7">
    <source>
        <dbReference type="Proteomes" id="UP000029121"/>
    </source>
</evidence>
<keyword evidence="7" id="KW-1185">Reference proteome</keyword>